<organism evidence="2 3">
    <name type="scientific">Alkalibacillus flavidus</name>
    <dbReference type="NCBI Taxonomy" id="546021"/>
    <lineage>
        <taxon>Bacteria</taxon>
        <taxon>Bacillati</taxon>
        <taxon>Bacillota</taxon>
        <taxon>Bacilli</taxon>
        <taxon>Bacillales</taxon>
        <taxon>Bacillaceae</taxon>
        <taxon>Alkalibacillus</taxon>
    </lineage>
</organism>
<keyword evidence="1" id="KW-0472">Membrane</keyword>
<evidence type="ECO:0000313" key="2">
    <source>
        <dbReference type="EMBL" id="MET3684424.1"/>
    </source>
</evidence>
<keyword evidence="1" id="KW-1133">Transmembrane helix</keyword>
<protein>
    <submittedName>
        <fullName evidence="2">Uncharacterized protein</fullName>
    </submittedName>
</protein>
<gene>
    <name evidence="2" type="ORF">ABID56_002561</name>
</gene>
<sequence>MLEKYPWLKWSVLSFTLLQWVSVWGVAMYFSDRALDVFNWLIKLSFVINPIFVLVMAFLILTHKAMKRDEKRKGLTYLVIPFLTVFPFVLPEIVPFL</sequence>
<dbReference type="EMBL" id="JBEPMX010000018">
    <property type="protein sequence ID" value="MET3684424.1"/>
    <property type="molecule type" value="Genomic_DNA"/>
</dbReference>
<feature type="transmembrane region" description="Helical" evidence="1">
    <location>
        <begin position="12"/>
        <end position="31"/>
    </location>
</feature>
<dbReference type="Proteomes" id="UP001549167">
    <property type="component" value="Unassembled WGS sequence"/>
</dbReference>
<reference evidence="2 3" key="1">
    <citation type="submission" date="2024-06" db="EMBL/GenBank/DDBJ databases">
        <title>Genomic Encyclopedia of Type Strains, Phase IV (KMG-IV): sequencing the most valuable type-strain genomes for metagenomic binning, comparative biology and taxonomic classification.</title>
        <authorList>
            <person name="Goeker M."/>
        </authorList>
    </citation>
    <scope>NUCLEOTIDE SEQUENCE [LARGE SCALE GENOMIC DNA]</scope>
    <source>
        <strain evidence="2 3">DSM 23520</strain>
    </source>
</reference>
<evidence type="ECO:0000313" key="3">
    <source>
        <dbReference type="Proteomes" id="UP001549167"/>
    </source>
</evidence>
<accession>A0ABV2KXW4</accession>
<feature type="transmembrane region" description="Helical" evidence="1">
    <location>
        <begin position="74"/>
        <end position="94"/>
    </location>
</feature>
<keyword evidence="3" id="KW-1185">Reference proteome</keyword>
<keyword evidence="1" id="KW-0812">Transmembrane</keyword>
<comment type="caution">
    <text evidence="2">The sequence shown here is derived from an EMBL/GenBank/DDBJ whole genome shotgun (WGS) entry which is preliminary data.</text>
</comment>
<dbReference type="RefSeq" id="WP_354221767.1">
    <property type="nucleotide sequence ID" value="NZ_JBEPMX010000018.1"/>
</dbReference>
<feature type="transmembrane region" description="Helical" evidence="1">
    <location>
        <begin position="37"/>
        <end position="62"/>
    </location>
</feature>
<proteinExistence type="predicted"/>
<name>A0ABV2KXW4_9BACI</name>
<evidence type="ECO:0000256" key="1">
    <source>
        <dbReference type="SAM" id="Phobius"/>
    </source>
</evidence>